<keyword evidence="3" id="KW-0812">Transmembrane</keyword>
<comment type="catalytic activity">
    <reaction evidence="2">
        <text>2 GTP = 3',3'-c-di-GMP + 2 diphosphate</text>
        <dbReference type="Rhea" id="RHEA:24898"/>
        <dbReference type="ChEBI" id="CHEBI:33019"/>
        <dbReference type="ChEBI" id="CHEBI:37565"/>
        <dbReference type="ChEBI" id="CHEBI:58805"/>
        <dbReference type="EC" id="2.7.7.65"/>
    </reaction>
</comment>
<evidence type="ECO:0000256" key="2">
    <source>
        <dbReference type="ARBA" id="ARBA00034247"/>
    </source>
</evidence>
<dbReference type="EMBL" id="JAYXUD010000001">
    <property type="protein sequence ID" value="MEC6897325.1"/>
    <property type="molecule type" value="Genomic_DNA"/>
</dbReference>
<dbReference type="InterPro" id="IPR050469">
    <property type="entry name" value="Diguanylate_Cyclase"/>
</dbReference>
<organism evidence="5 6">
    <name type="scientific">Photobacterium piscicola</name>
    <dbReference type="NCBI Taxonomy" id="1378299"/>
    <lineage>
        <taxon>Bacteria</taxon>
        <taxon>Pseudomonadati</taxon>
        <taxon>Pseudomonadota</taxon>
        <taxon>Gammaproteobacteria</taxon>
        <taxon>Vibrionales</taxon>
        <taxon>Vibrionaceae</taxon>
        <taxon>Photobacterium</taxon>
    </lineage>
</organism>
<dbReference type="GO" id="GO:0052621">
    <property type="term" value="F:diguanylate cyclase activity"/>
    <property type="evidence" value="ECO:0007669"/>
    <property type="project" value="UniProtKB-EC"/>
</dbReference>
<dbReference type="Pfam" id="PF00990">
    <property type="entry name" value="GGDEF"/>
    <property type="match status" value="1"/>
</dbReference>
<keyword evidence="6" id="KW-1185">Reference proteome</keyword>
<evidence type="ECO:0000259" key="4">
    <source>
        <dbReference type="PROSITE" id="PS50887"/>
    </source>
</evidence>
<evidence type="ECO:0000313" key="5">
    <source>
        <dbReference type="EMBL" id="MEC6897325.1"/>
    </source>
</evidence>
<dbReference type="SUPFAM" id="SSF55073">
    <property type="entry name" value="Nucleotide cyclase"/>
    <property type="match status" value="1"/>
</dbReference>
<feature type="transmembrane region" description="Helical" evidence="3">
    <location>
        <begin position="248"/>
        <end position="275"/>
    </location>
</feature>
<evidence type="ECO:0000256" key="1">
    <source>
        <dbReference type="ARBA" id="ARBA00012528"/>
    </source>
</evidence>
<dbReference type="EC" id="2.7.7.65" evidence="1"/>
<dbReference type="InterPro" id="IPR043128">
    <property type="entry name" value="Rev_trsase/Diguanyl_cyclase"/>
</dbReference>
<dbReference type="Gene3D" id="3.30.70.270">
    <property type="match status" value="1"/>
</dbReference>
<dbReference type="PANTHER" id="PTHR45138:SF9">
    <property type="entry name" value="DIGUANYLATE CYCLASE DGCM-RELATED"/>
    <property type="match status" value="1"/>
</dbReference>
<reference evidence="5 6" key="1">
    <citation type="submission" date="2024-01" db="EMBL/GenBank/DDBJ databases">
        <title>Active colonisers of the gastrointestinal tract of Atlantic salmon farmed in a warm water region.</title>
        <authorList>
            <person name="Bowman J.P."/>
        </authorList>
    </citation>
    <scope>NUCLEOTIDE SEQUENCE [LARGE SCALE GENOMIC DNA]</scope>
    <source>
        <strain evidence="5 6">S4MW1</strain>
    </source>
</reference>
<feature type="domain" description="GGDEF" evidence="4">
    <location>
        <begin position="308"/>
        <end position="433"/>
    </location>
</feature>
<dbReference type="InterPro" id="IPR029787">
    <property type="entry name" value="Nucleotide_cyclase"/>
</dbReference>
<dbReference type="CDD" id="cd01949">
    <property type="entry name" value="GGDEF"/>
    <property type="match status" value="1"/>
</dbReference>
<dbReference type="InterPro" id="IPR000160">
    <property type="entry name" value="GGDEF_dom"/>
</dbReference>
<dbReference type="NCBIfam" id="TIGR00254">
    <property type="entry name" value="GGDEF"/>
    <property type="match status" value="1"/>
</dbReference>
<gene>
    <name evidence="5" type="ORF">VXS00_01515</name>
</gene>
<feature type="transmembrane region" description="Helical" evidence="3">
    <location>
        <begin position="12"/>
        <end position="36"/>
    </location>
</feature>
<keyword evidence="5" id="KW-0548">Nucleotidyltransferase</keyword>
<protein>
    <recommendedName>
        <fullName evidence="1">diguanylate cyclase</fullName>
        <ecNumber evidence="1">2.7.7.65</ecNumber>
    </recommendedName>
</protein>
<dbReference type="PROSITE" id="PS50887">
    <property type="entry name" value="GGDEF"/>
    <property type="match status" value="1"/>
</dbReference>
<proteinExistence type="predicted"/>
<accession>A0ABU6LD91</accession>
<keyword evidence="5" id="KW-0808">Transferase</keyword>
<comment type="caution">
    <text evidence="5">The sequence shown here is derived from an EMBL/GenBank/DDBJ whole genome shotgun (WGS) entry which is preliminary data.</text>
</comment>
<name>A0ABU6LD91_9GAMM</name>
<dbReference type="RefSeq" id="WP_327765980.1">
    <property type="nucleotide sequence ID" value="NZ_JAYXUC010000001.1"/>
</dbReference>
<keyword evidence="3" id="KW-0472">Membrane</keyword>
<dbReference type="Proteomes" id="UP001339429">
    <property type="component" value="Unassembled WGS sequence"/>
</dbReference>
<evidence type="ECO:0000313" key="6">
    <source>
        <dbReference type="Proteomes" id="UP001339429"/>
    </source>
</evidence>
<sequence>MKKNNKDTKNRPILILKTFALLFFVFSSFFLIYNIYHLEKFKLRYIARIQDVYSYTRRFGSYYNNTPEVYKAENHYKTNNVSLIVNTASKVKTLSSGIEKLRSQLNKLTNNNIWTIAVFENPADYAHFDPIRPEYLTQFDKYGENSVMHRIVQREGLANTYQSFYGCNIKLTESYVETGSKTKIRTLYYPIYNNKHLDALVAVDIKNNILSKCLQHYNANYLTVLNSNKKGNIYKVKKLLPCSQLNPIYIGINLFSIFKMVFFPALILSFLSIYFKSYLIKKKHAIQRDHMTNFYRRDYYEKKLLKQRDFNILIIDIDNFKKINDTYGHEVGDDVIRHIAIRINNCIRKKDIPIRWGGEEFIISFPEMNRQQLYFKAKKICQSIASSPILELNITVSIGGISSTNIHFNDVYKAADKALYHSKNNGRNQYTII</sequence>
<dbReference type="PANTHER" id="PTHR45138">
    <property type="entry name" value="REGULATORY COMPONENTS OF SENSORY TRANSDUCTION SYSTEM"/>
    <property type="match status" value="1"/>
</dbReference>
<keyword evidence="3" id="KW-1133">Transmembrane helix</keyword>
<dbReference type="SMART" id="SM00267">
    <property type="entry name" value="GGDEF"/>
    <property type="match status" value="1"/>
</dbReference>
<evidence type="ECO:0000256" key="3">
    <source>
        <dbReference type="SAM" id="Phobius"/>
    </source>
</evidence>